<dbReference type="Proteomes" id="UP001642540">
    <property type="component" value="Unassembled WGS sequence"/>
</dbReference>
<keyword evidence="3" id="KW-1185">Reference proteome</keyword>
<reference evidence="2 3" key="1">
    <citation type="submission" date="2024-08" db="EMBL/GenBank/DDBJ databases">
        <authorList>
            <person name="Cucini C."/>
            <person name="Frati F."/>
        </authorList>
    </citation>
    <scope>NUCLEOTIDE SEQUENCE [LARGE SCALE GENOMIC DNA]</scope>
</reference>
<feature type="signal peptide" evidence="1">
    <location>
        <begin position="1"/>
        <end position="22"/>
    </location>
</feature>
<dbReference type="EMBL" id="CAXLJM020000156">
    <property type="protein sequence ID" value="CAL8143399.1"/>
    <property type="molecule type" value="Genomic_DNA"/>
</dbReference>
<evidence type="ECO:0000313" key="3">
    <source>
        <dbReference type="Proteomes" id="UP001642540"/>
    </source>
</evidence>
<protein>
    <submittedName>
        <fullName evidence="2">Uncharacterized protein</fullName>
    </submittedName>
</protein>
<organism evidence="2 3">
    <name type="scientific">Orchesella dallaii</name>
    <dbReference type="NCBI Taxonomy" id="48710"/>
    <lineage>
        <taxon>Eukaryota</taxon>
        <taxon>Metazoa</taxon>
        <taxon>Ecdysozoa</taxon>
        <taxon>Arthropoda</taxon>
        <taxon>Hexapoda</taxon>
        <taxon>Collembola</taxon>
        <taxon>Entomobryomorpha</taxon>
        <taxon>Entomobryoidea</taxon>
        <taxon>Orchesellidae</taxon>
        <taxon>Orchesellinae</taxon>
        <taxon>Orchesella</taxon>
    </lineage>
</organism>
<feature type="chain" id="PRO_5046891669" evidence="1">
    <location>
        <begin position="23"/>
        <end position="661"/>
    </location>
</feature>
<gene>
    <name evidence="2" type="ORF">ODALV1_LOCUS29534</name>
</gene>
<keyword evidence="1" id="KW-0732">Signal</keyword>
<evidence type="ECO:0000313" key="2">
    <source>
        <dbReference type="EMBL" id="CAL8143399.1"/>
    </source>
</evidence>
<comment type="caution">
    <text evidence="2">The sequence shown here is derived from an EMBL/GenBank/DDBJ whole genome shotgun (WGS) entry which is preliminary data.</text>
</comment>
<name>A0ABP1S3Y9_9HEXA</name>
<evidence type="ECO:0000256" key="1">
    <source>
        <dbReference type="SAM" id="SignalP"/>
    </source>
</evidence>
<proteinExistence type="predicted"/>
<accession>A0ABP1S3Y9</accession>
<sequence length="661" mass="75537">MAFQKFLLLIAATATCSIVAYAFPLELDDDCFINLVGKGVETKSVISFLNLSYPSKSVHTFSITYQHLNISDDEEIETDVTNLTLKESYFRFDKKWRGSCIIFMLHTLTFNETVSAIYKSGFGTSDDAIFFVEYSSLIEWKNHVLKFSALDQHSPFIFHANIVFLTNDSRNIGIHCYFCPPNPTRLHLINITSIKSYYHLKRITQSLNANGYGRHARIKTVVADLKSDDCLKIPRDIIPQTRNKFYQHLRKHCAPPQIIIYFVTQQAVNITIVSKERDIPDNELNDFEWFIHLRFGETTLREVPNVITATRGSILLMDNVKLRLLSCVTTRSILENVDYVFVTGIHWSVWLALFVASLSYGMISENVYLGLDTIWHLFAQSCWLTHPKRLICTYWICMIFLSCIYGSSISSESVQLQEFPSLSILLKKGYKVWLPHKRLLSKLQRKQYKEMGVGLLSSVLGKAMVKGRNLDETFDKSIDLLYDGNGSRVHVPEYENLIKLIHSLTSHKLVLGEPKVARHFGKAAVSEGIIHFQNTKVCKFFNRNDLSFMLSLRLWSYLSYRCSTLLRRFTEIGIAIRFQKLEIDIKQNLIREVAVSATGSCVPPKPIELNSAVGVSVFGLFAFNMFVFVLTFHGTIIAFGKGILALGPYVYKWLCSVLKSN</sequence>